<dbReference type="Pfam" id="PF13302">
    <property type="entry name" value="Acetyltransf_3"/>
    <property type="match status" value="1"/>
</dbReference>
<dbReference type="AlphaFoldDB" id="A0A4Q7MX93"/>
<sequence length="212" mass="23641">MQDRVSVGAVTEAEGRCPRGLPAAEASAQWDAAGQALRTGRLLLRPWRDSDLEPFAALNADPQVMRFFPAVLQRHESDALAARLRQQFDSQGYGIWAVEVPGQAGFIGFVGLAEPRFDAPFTPCVELAWRLARDWWGQGLAPEAAAAVRDYAFGTLALKEVVAYTLRENHPSRRVMEKLGMTRDAAEDFDHPLLPVGHPMRRHVLYRLRARP</sequence>
<dbReference type="InterPro" id="IPR051531">
    <property type="entry name" value="N-acetyltransferase"/>
</dbReference>
<dbReference type="SUPFAM" id="SSF55729">
    <property type="entry name" value="Acyl-CoA N-acyltransferases (Nat)"/>
    <property type="match status" value="1"/>
</dbReference>
<dbReference type="PANTHER" id="PTHR43792">
    <property type="entry name" value="GNAT FAMILY, PUTATIVE (AFU_ORTHOLOGUE AFUA_3G00765)-RELATED-RELATED"/>
    <property type="match status" value="1"/>
</dbReference>
<organism evidence="2 3">
    <name type="scientific">Kerstersia gyiorum</name>
    <dbReference type="NCBI Taxonomy" id="206506"/>
    <lineage>
        <taxon>Bacteria</taxon>
        <taxon>Pseudomonadati</taxon>
        <taxon>Pseudomonadota</taxon>
        <taxon>Betaproteobacteria</taxon>
        <taxon>Burkholderiales</taxon>
        <taxon>Alcaligenaceae</taxon>
        <taxon>Kerstersia</taxon>
    </lineage>
</organism>
<accession>A0A4Q7MX93</accession>
<dbReference type="InterPro" id="IPR016181">
    <property type="entry name" value="Acyl_CoA_acyltransferase"/>
</dbReference>
<dbReference type="InterPro" id="IPR000182">
    <property type="entry name" value="GNAT_dom"/>
</dbReference>
<evidence type="ECO:0000313" key="2">
    <source>
        <dbReference type="EMBL" id="RZS73688.1"/>
    </source>
</evidence>
<dbReference type="PROSITE" id="PS51186">
    <property type="entry name" value="GNAT"/>
    <property type="match status" value="1"/>
</dbReference>
<dbReference type="GeneID" id="99727608"/>
<dbReference type="Proteomes" id="UP000292039">
    <property type="component" value="Unassembled WGS sequence"/>
</dbReference>
<proteinExistence type="predicted"/>
<dbReference type="Gene3D" id="3.40.630.30">
    <property type="match status" value="1"/>
</dbReference>
<evidence type="ECO:0000313" key="3">
    <source>
        <dbReference type="Proteomes" id="UP000292039"/>
    </source>
</evidence>
<dbReference type="GO" id="GO:0016747">
    <property type="term" value="F:acyltransferase activity, transferring groups other than amino-acyl groups"/>
    <property type="evidence" value="ECO:0007669"/>
    <property type="project" value="InterPro"/>
</dbReference>
<dbReference type="EMBL" id="SGWZ01000001">
    <property type="protein sequence ID" value="RZS73688.1"/>
    <property type="molecule type" value="Genomic_DNA"/>
</dbReference>
<feature type="domain" description="N-acetyltransferase" evidence="1">
    <location>
        <begin position="42"/>
        <end position="211"/>
    </location>
</feature>
<name>A0A4Q7MX93_9BURK</name>
<comment type="caution">
    <text evidence="2">The sequence shown here is derived from an EMBL/GenBank/DDBJ whole genome shotgun (WGS) entry which is preliminary data.</text>
</comment>
<protein>
    <submittedName>
        <fullName evidence="2">Ribosomal-protein-alanine N-acetyltransferase</fullName>
    </submittedName>
</protein>
<evidence type="ECO:0000259" key="1">
    <source>
        <dbReference type="PROSITE" id="PS51186"/>
    </source>
</evidence>
<gene>
    <name evidence="2" type="ORF">EV679_0892</name>
</gene>
<keyword evidence="2" id="KW-0808">Transferase</keyword>
<reference evidence="2 3" key="1">
    <citation type="submission" date="2019-02" db="EMBL/GenBank/DDBJ databases">
        <title>Genomic Encyclopedia of Type Strains, Phase IV (KMG-IV): sequencing the most valuable type-strain genomes for metagenomic binning, comparative biology and taxonomic classification.</title>
        <authorList>
            <person name="Goeker M."/>
        </authorList>
    </citation>
    <scope>NUCLEOTIDE SEQUENCE [LARGE SCALE GENOMIC DNA]</scope>
    <source>
        <strain evidence="2 3">DSM 16618</strain>
    </source>
</reference>
<dbReference type="OrthoDB" id="9801656at2"/>
<dbReference type="RefSeq" id="WP_083969351.1">
    <property type="nucleotide sequence ID" value="NZ_CP169556.1"/>
</dbReference>
<dbReference type="PANTHER" id="PTHR43792:SF1">
    <property type="entry name" value="N-ACETYLTRANSFERASE DOMAIN-CONTAINING PROTEIN"/>
    <property type="match status" value="1"/>
</dbReference>